<evidence type="ECO:0000313" key="11">
    <source>
        <dbReference type="EMBL" id="KAF2149087.1"/>
    </source>
</evidence>
<keyword evidence="3" id="KW-0677">Repeat</keyword>
<reference evidence="11" key="1">
    <citation type="journal article" date="2020" name="Stud. Mycol.">
        <title>101 Dothideomycetes genomes: a test case for predicting lifestyles and emergence of pathogens.</title>
        <authorList>
            <person name="Haridas S."/>
            <person name="Albert R."/>
            <person name="Binder M."/>
            <person name="Bloem J."/>
            <person name="Labutti K."/>
            <person name="Salamov A."/>
            <person name="Andreopoulos B."/>
            <person name="Baker S."/>
            <person name="Barry K."/>
            <person name="Bills G."/>
            <person name="Bluhm B."/>
            <person name="Cannon C."/>
            <person name="Castanera R."/>
            <person name="Culley D."/>
            <person name="Daum C."/>
            <person name="Ezra D."/>
            <person name="Gonzalez J."/>
            <person name="Henrissat B."/>
            <person name="Kuo A."/>
            <person name="Liang C."/>
            <person name="Lipzen A."/>
            <person name="Lutzoni F."/>
            <person name="Magnuson J."/>
            <person name="Mondo S."/>
            <person name="Nolan M."/>
            <person name="Ohm R."/>
            <person name="Pangilinan J."/>
            <person name="Park H.-J."/>
            <person name="Ramirez L."/>
            <person name="Alfaro M."/>
            <person name="Sun H."/>
            <person name="Tritt A."/>
            <person name="Yoshinaga Y."/>
            <person name="Zwiers L.-H."/>
            <person name="Turgeon B."/>
            <person name="Goodwin S."/>
            <person name="Spatafora J."/>
            <person name="Crous P."/>
            <person name="Grigoriev I."/>
        </authorList>
    </citation>
    <scope>NUCLEOTIDE SEQUENCE</scope>
    <source>
        <strain evidence="11">CBS 260.36</strain>
    </source>
</reference>
<feature type="domain" description="Plastocyanin-like" evidence="10">
    <location>
        <begin position="159"/>
        <end position="273"/>
    </location>
</feature>
<dbReference type="InterPro" id="IPR011706">
    <property type="entry name" value="Cu-oxidase_C"/>
</dbReference>
<dbReference type="EMBL" id="ML996092">
    <property type="protein sequence ID" value="KAF2149087.1"/>
    <property type="molecule type" value="Genomic_DNA"/>
</dbReference>
<dbReference type="Gene3D" id="2.60.40.420">
    <property type="entry name" value="Cupredoxins - blue copper proteins"/>
    <property type="match status" value="3"/>
</dbReference>
<sequence length="677" mass="72907">MHFQKSLAAGLLLAAPTLVHAVPTATTNSKLSLSGILSAIVSAFPQASAIEAAIYSDVNAAVSAFSAAGLALPTQTATTTAIYNTAIPATKTLVPLLSQTQTNGKSNWGTVLAPLLAQFVNGPLQNGWPWGTRTANNTNYYDANQIPITGVTRNYAFTISRQTIAPDGVQVPGMLINGQFPGPLIEANWGDWISVTVTNNLTDEGTSLHWHGFLQKGTPYYDGVPGVTQCPLAPGTSFTYTFRADLYGSSWYHSHYSAQYAAGLFGPMVVHGPTDNTLGYDVDLGPVMLNDWYHTDYYTLVKGTVSKNFVLAMSNNNLINGKMNYPCPATNTSTMTCTPNAGLSKFKFTSGKKHRLRLINSGAEAVQKFSIDGHTMTVIANDFVPVKPYTTNVITLGVGQRADVIVQASGKSTDAVWMRSQIAMPCSANDGVSPNALAAVYYESANQTAVPTTTSSVDPAALSVCSNDALNATQPFLPLTPPATPAVTQELNIIYTTNSTGFNVWEINNSSFRVNYNDPTLLEAKLGAKAYPVNENVYNFGSNSSIRLVIYNYFQYGPHPMHMHGHNFYVLATGTGMWDGHITQASNPIRRDTLLVDKAPAAGVPAYIVVQIDADNPGVWPFHCHIAWHVSGGLYVNILERPNDITESNMPMVMAQTCRDWSAYTGKNVVDQIDSGL</sequence>
<proteinExistence type="inferred from homology"/>
<dbReference type="PROSITE" id="PS00079">
    <property type="entry name" value="MULTICOPPER_OXIDASE1"/>
    <property type="match status" value="1"/>
</dbReference>
<name>A0A9P4IWF7_9PEZI</name>
<dbReference type="InterPro" id="IPR001117">
    <property type="entry name" value="Cu-oxidase_2nd"/>
</dbReference>
<evidence type="ECO:0000256" key="2">
    <source>
        <dbReference type="ARBA" id="ARBA00022723"/>
    </source>
</evidence>
<dbReference type="AlphaFoldDB" id="A0A9P4IWF7"/>
<keyword evidence="4" id="KW-0560">Oxidoreductase</keyword>
<feature type="domain" description="Plastocyanin-like" evidence="9">
    <location>
        <begin position="520"/>
        <end position="643"/>
    </location>
</feature>
<dbReference type="Proteomes" id="UP000799439">
    <property type="component" value="Unassembled WGS sequence"/>
</dbReference>
<evidence type="ECO:0000256" key="7">
    <source>
        <dbReference type="SAM" id="SignalP"/>
    </source>
</evidence>
<keyword evidence="12" id="KW-1185">Reference proteome</keyword>
<evidence type="ECO:0000256" key="6">
    <source>
        <dbReference type="ARBA" id="ARBA00023180"/>
    </source>
</evidence>
<evidence type="ECO:0000259" key="9">
    <source>
        <dbReference type="Pfam" id="PF07731"/>
    </source>
</evidence>
<protein>
    <submittedName>
        <fullName evidence="11">Multicopper oxidase</fullName>
    </submittedName>
</protein>
<dbReference type="InterPro" id="IPR045087">
    <property type="entry name" value="Cu-oxidase_fam"/>
</dbReference>
<feature type="signal peptide" evidence="7">
    <location>
        <begin position="1"/>
        <end position="21"/>
    </location>
</feature>
<dbReference type="CDD" id="cd13854">
    <property type="entry name" value="CuRO_1_MaLCC_like"/>
    <property type="match status" value="1"/>
</dbReference>
<keyword evidence="6" id="KW-0325">Glycoprotein</keyword>
<dbReference type="FunFam" id="2.60.40.420:FF:000021">
    <property type="entry name" value="Extracellular dihydrogeodin oxidase/laccase"/>
    <property type="match status" value="1"/>
</dbReference>
<dbReference type="GO" id="GO:0016491">
    <property type="term" value="F:oxidoreductase activity"/>
    <property type="evidence" value="ECO:0007669"/>
    <property type="project" value="UniProtKB-KW"/>
</dbReference>
<accession>A0A9P4IWF7</accession>
<feature type="domain" description="Plastocyanin-like" evidence="8">
    <location>
        <begin position="286"/>
        <end position="441"/>
    </location>
</feature>
<dbReference type="PANTHER" id="PTHR11709:SF145">
    <property type="entry name" value="LCC1"/>
    <property type="match status" value="1"/>
</dbReference>
<comment type="caution">
    <text evidence="11">The sequence shown here is derived from an EMBL/GenBank/DDBJ whole genome shotgun (WGS) entry which is preliminary data.</text>
</comment>
<gene>
    <name evidence="11" type="ORF">K461DRAFT_301658</name>
</gene>
<organism evidence="11 12">
    <name type="scientific">Myriangium duriaei CBS 260.36</name>
    <dbReference type="NCBI Taxonomy" id="1168546"/>
    <lineage>
        <taxon>Eukaryota</taxon>
        <taxon>Fungi</taxon>
        <taxon>Dikarya</taxon>
        <taxon>Ascomycota</taxon>
        <taxon>Pezizomycotina</taxon>
        <taxon>Dothideomycetes</taxon>
        <taxon>Dothideomycetidae</taxon>
        <taxon>Myriangiales</taxon>
        <taxon>Myriangiaceae</taxon>
        <taxon>Myriangium</taxon>
    </lineage>
</organism>
<dbReference type="CDD" id="cd13901">
    <property type="entry name" value="CuRO_3_MaLCC_like"/>
    <property type="match status" value="1"/>
</dbReference>
<evidence type="ECO:0000256" key="3">
    <source>
        <dbReference type="ARBA" id="ARBA00022737"/>
    </source>
</evidence>
<dbReference type="Pfam" id="PF07732">
    <property type="entry name" value="Cu-oxidase_3"/>
    <property type="match status" value="1"/>
</dbReference>
<evidence type="ECO:0000256" key="4">
    <source>
        <dbReference type="ARBA" id="ARBA00023002"/>
    </source>
</evidence>
<keyword evidence="7" id="KW-0732">Signal</keyword>
<keyword evidence="5" id="KW-0186">Copper</keyword>
<keyword evidence="2" id="KW-0479">Metal-binding</keyword>
<feature type="chain" id="PRO_5040112110" evidence="7">
    <location>
        <begin position="22"/>
        <end position="677"/>
    </location>
</feature>
<evidence type="ECO:0000256" key="1">
    <source>
        <dbReference type="ARBA" id="ARBA00010609"/>
    </source>
</evidence>
<dbReference type="InterPro" id="IPR008972">
    <property type="entry name" value="Cupredoxin"/>
</dbReference>
<dbReference type="InterPro" id="IPR002355">
    <property type="entry name" value="Cu_oxidase_Cu_BS"/>
</dbReference>
<dbReference type="PROSITE" id="PS00080">
    <property type="entry name" value="MULTICOPPER_OXIDASE2"/>
    <property type="match status" value="1"/>
</dbReference>
<dbReference type="Pfam" id="PF00394">
    <property type="entry name" value="Cu-oxidase"/>
    <property type="match status" value="1"/>
</dbReference>
<dbReference type="Pfam" id="PF07731">
    <property type="entry name" value="Cu-oxidase_2"/>
    <property type="match status" value="1"/>
</dbReference>
<evidence type="ECO:0000259" key="10">
    <source>
        <dbReference type="Pfam" id="PF07732"/>
    </source>
</evidence>
<dbReference type="GO" id="GO:0005507">
    <property type="term" value="F:copper ion binding"/>
    <property type="evidence" value="ECO:0007669"/>
    <property type="project" value="InterPro"/>
</dbReference>
<evidence type="ECO:0000256" key="5">
    <source>
        <dbReference type="ARBA" id="ARBA00023008"/>
    </source>
</evidence>
<dbReference type="FunFam" id="2.60.40.420:FF:000038">
    <property type="entry name" value="Extracellular dihydrogeodin oxidase/laccase"/>
    <property type="match status" value="1"/>
</dbReference>
<dbReference type="InterPro" id="IPR033138">
    <property type="entry name" value="Cu_oxidase_CS"/>
</dbReference>
<dbReference type="OrthoDB" id="2121828at2759"/>
<dbReference type="SUPFAM" id="SSF49503">
    <property type="entry name" value="Cupredoxins"/>
    <property type="match status" value="3"/>
</dbReference>
<dbReference type="CDD" id="cd13880">
    <property type="entry name" value="CuRO_2_MaLCC_like"/>
    <property type="match status" value="1"/>
</dbReference>
<dbReference type="InterPro" id="IPR011707">
    <property type="entry name" value="Cu-oxidase-like_N"/>
</dbReference>
<comment type="similarity">
    <text evidence="1">Belongs to the multicopper oxidase family.</text>
</comment>
<evidence type="ECO:0000259" key="8">
    <source>
        <dbReference type="Pfam" id="PF00394"/>
    </source>
</evidence>
<dbReference type="PANTHER" id="PTHR11709">
    <property type="entry name" value="MULTI-COPPER OXIDASE"/>
    <property type="match status" value="1"/>
</dbReference>
<evidence type="ECO:0000313" key="12">
    <source>
        <dbReference type="Proteomes" id="UP000799439"/>
    </source>
</evidence>